<proteinExistence type="predicted"/>
<dbReference type="Proteomes" id="UP000479710">
    <property type="component" value="Unassembled WGS sequence"/>
</dbReference>
<evidence type="ECO:0000256" key="1">
    <source>
        <dbReference type="SAM" id="MobiDB-lite"/>
    </source>
</evidence>
<evidence type="ECO:0000313" key="2">
    <source>
        <dbReference type="EMBL" id="KAF0903649.1"/>
    </source>
</evidence>
<gene>
    <name evidence="2" type="ORF">E2562_028352</name>
</gene>
<reference evidence="2 3" key="1">
    <citation type="submission" date="2019-11" db="EMBL/GenBank/DDBJ databases">
        <title>Whole genome sequence of Oryza granulata.</title>
        <authorList>
            <person name="Li W."/>
        </authorList>
    </citation>
    <scope>NUCLEOTIDE SEQUENCE [LARGE SCALE GENOMIC DNA]</scope>
    <source>
        <strain evidence="3">cv. Menghai</strain>
        <tissue evidence="2">Leaf</tissue>
    </source>
</reference>
<evidence type="ECO:0000313" key="3">
    <source>
        <dbReference type="Proteomes" id="UP000479710"/>
    </source>
</evidence>
<comment type="caution">
    <text evidence="2">The sequence shown here is derived from an EMBL/GenBank/DDBJ whole genome shotgun (WGS) entry which is preliminary data.</text>
</comment>
<feature type="compositionally biased region" description="Gly residues" evidence="1">
    <location>
        <begin position="37"/>
        <end position="50"/>
    </location>
</feature>
<feature type="region of interest" description="Disordered" evidence="1">
    <location>
        <begin position="25"/>
        <end position="55"/>
    </location>
</feature>
<accession>A0A6G1CU93</accession>
<dbReference type="EMBL" id="SPHZ02000008">
    <property type="protein sequence ID" value="KAF0903649.1"/>
    <property type="molecule type" value="Genomic_DNA"/>
</dbReference>
<name>A0A6G1CU93_9ORYZ</name>
<dbReference type="AlphaFoldDB" id="A0A6G1CU93"/>
<keyword evidence="3" id="KW-1185">Reference proteome</keyword>
<protein>
    <submittedName>
        <fullName evidence="2">Uncharacterized protein</fullName>
    </submittedName>
</protein>
<organism evidence="2 3">
    <name type="scientific">Oryza meyeriana var. granulata</name>
    <dbReference type="NCBI Taxonomy" id="110450"/>
    <lineage>
        <taxon>Eukaryota</taxon>
        <taxon>Viridiplantae</taxon>
        <taxon>Streptophyta</taxon>
        <taxon>Embryophyta</taxon>
        <taxon>Tracheophyta</taxon>
        <taxon>Spermatophyta</taxon>
        <taxon>Magnoliopsida</taxon>
        <taxon>Liliopsida</taxon>
        <taxon>Poales</taxon>
        <taxon>Poaceae</taxon>
        <taxon>BOP clade</taxon>
        <taxon>Oryzoideae</taxon>
        <taxon>Oryzeae</taxon>
        <taxon>Oryzinae</taxon>
        <taxon>Oryza</taxon>
        <taxon>Oryza meyeriana</taxon>
    </lineage>
</organism>
<sequence length="69" mass="7244">MSRQVPFFSGTGAGDPIAVVAGVKGADHGKAKRKLGGGRTRAGVHSGGQGEPCTHVTPEHKFVWEEYKL</sequence>